<keyword evidence="8" id="KW-1185">Reference proteome</keyword>
<gene>
    <name evidence="7" type="primary">stoA</name>
    <name evidence="7" type="ORF">NCTC12227_02012</name>
</gene>
<dbReference type="InterPro" id="IPR036249">
    <property type="entry name" value="Thioredoxin-like_sf"/>
</dbReference>
<dbReference type="CDD" id="cd02966">
    <property type="entry name" value="TlpA_like_family"/>
    <property type="match status" value="1"/>
</dbReference>
<evidence type="ECO:0000256" key="4">
    <source>
        <dbReference type="ARBA" id="ARBA00023284"/>
    </source>
</evidence>
<evidence type="ECO:0000256" key="2">
    <source>
        <dbReference type="ARBA" id="ARBA00022748"/>
    </source>
</evidence>
<organism evidence="7 8">
    <name type="scientific">Neisseria animaloris</name>
    <dbReference type="NCBI Taxonomy" id="326522"/>
    <lineage>
        <taxon>Bacteria</taxon>
        <taxon>Pseudomonadati</taxon>
        <taxon>Pseudomonadota</taxon>
        <taxon>Betaproteobacteria</taxon>
        <taxon>Neisseriales</taxon>
        <taxon>Neisseriaceae</taxon>
        <taxon>Neisseria</taxon>
    </lineage>
</organism>
<dbReference type="Gene3D" id="3.40.30.10">
    <property type="entry name" value="Glutaredoxin"/>
    <property type="match status" value="1"/>
</dbReference>
<dbReference type="GO" id="GO:0015036">
    <property type="term" value="F:disulfide oxidoreductase activity"/>
    <property type="evidence" value="ECO:0007669"/>
    <property type="project" value="UniProtKB-ARBA"/>
</dbReference>
<dbReference type="GO" id="GO:0016209">
    <property type="term" value="F:antioxidant activity"/>
    <property type="evidence" value="ECO:0007669"/>
    <property type="project" value="InterPro"/>
</dbReference>
<dbReference type="EMBL" id="LR134516">
    <property type="protein sequence ID" value="VEJ22226.1"/>
    <property type="molecule type" value="Genomic_DNA"/>
</dbReference>
<keyword evidence="2" id="KW-0201">Cytochrome c-type biogenesis</keyword>
<feature type="chain" id="PRO_5030037439" evidence="5">
    <location>
        <begin position="22"/>
        <end position="162"/>
    </location>
</feature>
<dbReference type="PROSITE" id="PS51352">
    <property type="entry name" value="THIOREDOXIN_2"/>
    <property type="match status" value="1"/>
</dbReference>
<dbReference type="SUPFAM" id="SSF52833">
    <property type="entry name" value="Thioredoxin-like"/>
    <property type="match status" value="1"/>
</dbReference>
<protein>
    <submittedName>
        <fullName evidence="7">Thioredoxin</fullName>
    </submittedName>
</protein>
<dbReference type="InterPro" id="IPR000866">
    <property type="entry name" value="AhpC/TSA"/>
</dbReference>
<dbReference type="Proteomes" id="UP000268229">
    <property type="component" value="Chromosome"/>
</dbReference>
<keyword evidence="4" id="KW-0676">Redox-active center</keyword>
<evidence type="ECO:0000256" key="5">
    <source>
        <dbReference type="SAM" id="SignalP"/>
    </source>
</evidence>
<feature type="domain" description="Thioredoxin" evidence="6">
    <location>
        <begin position="11"/>
        <end position="157"/>
    </location>
</feature>
<keyword evidence="3" id="KW-1015">Disulfide bond</keyword>
<dbReference type="InterPro" id="IPR013766">
    <property type="entry name" value="Thioredoxin_domain"/>
</dbReference>
<sequence length="162" mass="17904">MKILSALFLGTVMAAGLPAAAAADIKDWQSDTPKTFESLKAPVRIINLWATWCGPCRKEMPEMSAWYKKQKKGSVDMVGIALDNTDNIGKFLKQTPVSYPIWRYTGNDSRTWMKSVGNNVGALPFTTVEVPKCGYKQVLLGEVTAKKLDEAVQNALMKCTKK</sequence>
<evidence type="ECO:0000313" key="8">
    <source>
        <dbReference type="Proteomes" id="UP000268229"/>
    </source>
</evidence>
<dbReference type="PANTHER" id="PTHR42852:SF6">
    <property type="entry name" value="THIOL:DISULFIDE INTERCHANGE PROTEIN DSBE"/>
    <property type="match status" value="1"/>
</dbReference>
<dbReference type="STRING" id="326522.BWD08_04585"/>
<accession>A0A1X3CK01</accession>
<dbReference type="PANTHER" id="PTHR42852">
    <property type="entry name" value="THIOL:DISULFIDE INTERCHANGE PROTEIN DSBE"/>
    <property type="match status" value="1"/>
</dbReference>
<dbReference type="InterPro" id="IPR050553">
    <property type="entry name" value="Thioredoxin_ResA/DsbE_sf"/>
</dbReference>
<evidence type="ECO:0000259" key="6">
    <source>
        <dbReference type="PROSITE" id="PS51352"/>
    </source>
</evidence>
<dbReference type="AlphaFoldDB" id="A0A1X3CK01"/>
<feature type="signal peptide" evidence="5">
    <location>
        <begin position="1"/>
        <end position="21"/>
    </location>
</feature>
<dbReference type="InterPro" id="IPR017937">
    <property type="entry name" value="Thioredoxin_CS"/>
</dbReference>
<keyword evidence="5" id="KW-0732">Signal</keyword>
<dbReference type="OrthoDB" id="9811352at2"/>
<comment type="subcellular location">
    <subcellularLocation>
        <location evidence="1">Cell envelope</location>
    </subcellularLocation>
</comment>
<dbReference type="GO" id="GO:0030313">
    <property type="term" value="C:cell envelope"/>
    <property type="evidence" value="ECO:0007669"/>
    <property type="project" value="UniProtKB-SubCell"/>
</dbReference>
<evidence type="ECO:0000256" key="3">
    <source>
        <dbReference type="ARBA" id="ARBA00023157"/>
    </source>
</evidence>
<dbReference type="PROSITE" id="PS00194">
    <property type="entry name" value="THIOREDOXIN_1"/>
    <property type="match status" value="1"/>
</dbReference>
<evidence type="ECO:0000313" key="7">
    <source>
        <dbReference type="EMBL" id="VEJ22226.1"/>
    </source>
</evidence>
<dbReference type="RefSeq" id="WP_085389981.1">
    <property type="nucleotide sequence ID" value="NZ_JBGNXI010000002.1"/>
</dbReference>
<dbReference type="Pfam" id="PF00578">
    <property type="entry name" value="AhpC-TSA"/>
    <property type="match status" value="1"/>
</dbReference>
<name>A0A1X3CK01_9NEIS</name>
<reference evidence="7 8" key="1">
    <citation type="submission" date="2018-12" db="EMBL/GenBank/DDBJ databases">
        <authorList>
            <consortium name="Pathogen Informatics"/>
        </authorList>
    </citation>
    <scope>NUCLEOTIDE SEQUENCE [LARGE SCALE GENOMIC DNA]</scope>
    <source>
        <strain evidence="7 8">NCTC12227</strain>
    </source>
</reference>
<dbReference type="KEGG" id="nani:NCTC12227_02012"/>
<proteinExistence type="predicted"/>
<evidence type="ECO:0000256" key="1">
    <source>
        <dbReference type="ARBA" id="ARBA00004196"/>
    </source>
</evidence>
<dbReference type="GO" id="GO:0017004">
    <property type="term" value="P:cytochrome complex assembly"/>
    <property type="evidence" value="ECO:0007669"/>
    <property type="project" value="UniProtKB-KW"/>
</dbReference>